<sequence>MAYKSDHDFRTGLFKQVVKGMDDYQDRRFHDYLRDNYSDEKDSMTYQMLLDAAKAFMSRNYPDYSWNGQKWI</sequence>
<evidence type="ECO:0000313" key="1">
    <source>
        <dbReference type="EMBL" id="PHX57272.1"/>
    </source>
</evidence>
<keyword evidence="2" id="KW-1185">Reference proteome</keyword>
<comment type="caution">
    <text evidence="1">The sequence shown here is derived from an EMBL/GenBank/DDBJ whole genome shotgun (WGS) entry which is preliminary data.</text>
</comment>
<protein>
    <submittedName>
        <fullName evidence="1">Uncharacterized protein</fullName>
    </submittedName>
</protein>
<proteinExistence type="predicted"/>
<dbReference type="AlphaFoldDB" id="A0A2G4F677"/>
<organism evidence="1 2">
    <name type="scientific">Tychonema bourrellyi FEM_GT703</name>
    <dbReference type="NCBI Taxonomy" id="2040638"/>
    <lineage>
        <taxon>Bacteria</taxon>
        <taxon>Bacillati</taxon>
        <taxon>Cyanobacteriota</taxon>
        <taxon>Cyanophyceae</taxon>
        <taxon>Oscillatoriophycideae</taxon>
        <taxon>Oscillatoriales</taxon>
        <taxon>Microcoleaceae</taxon>
        <taxon>Tychonema</taxon>
    </lineage>
</organism>
<gene>
    <name evidence="1" type="ORF">CP500_001130</name>
</gene>
<accession>A0A2G4F677</accession>
<reference evidence="1" key="1">
    <citation type="submission" date="2017-10" db="EMBL/GenBank/DDBJ databases">
        <title>Draft genome sequence of the planktic cyanobacteria Tychonema bourrellyi isolated from alpine lentic freshwater.</title>
        <authorList>
            <person name="Tett A."/>
            <person name="Armanini F."/>
            <person name="Asnicar F."/>
            <person name="Boscaini A."/>
            <person name="Pasolli E."/>
            <person name="Zolfo M."/>
            <person name="Donati C."/>
            <person name="Salmaso N."/>
            <person name="Segata N."/>
        </authorList>
    </citation>
    <scope>NUCLEOTIDE SEQUENCE</scope>
    <source>
        <strain evidence="1">FEM_GT703</strain>
    </source>
</reference>
<dbReference type="RefSeq" id="WP_096828268.1">
    <property type="nucleotide sequence ID" value="NZ_NXIB02000003.1"/>
</dbReference>
<dbReference type="EMBL" id="NXIB02000003">
    <property type="protein sequence ID" value="PHX57272.1"/>
    <property type="molecule type" value="Genomic_DNA"/>
</dbReference>
<evidence type="ECO:0000313" key="2">
    <source>
        <dbReference type="Proteomes" id="UP000226442"/>
    </source>
</evidence>
<name>A0A2G4F677_9CYAN</name>
<dbReference type="Proteomes" id="UP000226442">
    <property type="component" value="Unassembled WGS sequence"/>
</dbReference>